<dbReference type="PANTHER" id="PTHR45779">
    <property type="entry name" value="PEPTIDYLPROLYL ISOMERASE"/>
    <property type="match status" value="1"/>
</dbReference>
<organism evidence="8 9">
    <name type="scientific">Discostella pseudostelligera</name>
    <dbReference type="NCBI Taxonomy" id="259834"/>
    <lineage>
        <taxon>Eukaryota</taxon>
        <taxon>Sar</taxon>
        <taxon>Stramenopiles</taxon>
        <taxon>Ochrophyta</taxon>
        <taxon>Bacillariophyta</taxon>
        <taxon>Coscinodiscophyceae</taxon>
        <taxon>Thalassiosirophycidae</taxon>
        <taxon>Stephanodiscales</taxon>
        <taxon>Stephanodiscaceae</taxon>
        <taxon>Discostella</taxon>
    </lineage>
</organism>
<keyword evidence="4 5" id="KW-0413">Isomerase</keyword>
<keyword evidence="3 5" id="KW-0697">Rotamase</keyword>
<evidence type="ECO:0000256" key="2">
    <source>
        <dbReference type="ARBA" id="ARBA00013194"/>
    </source>
</evidence>
<reference evidence="8 9" key="1">
    <citation type="submission" date="2024-10" db="EMBL/GenBank/DDBJ databases">
        <title>Updated reference genomes for cyclostephanoid diatoms.</title>
        <authorList>
            <person name="Roberts W.R."/>
            <person name="Alverson A.J."/>
        </authorList>
    </citation>
    <scope>NUCLEOTIDE SEQUENCE [LARGE SCALE GENOMIC DNA]</scope>
    <source>
        <strain evidence="8 9">AJA232-27</strain>
    </source>
</reference>
<protein>
    <recommendedName>
        <fullName evidence="2 5">peptidylprolyl isomerase</fullName>
        <ecNumber evidence="2 5">5.2.1.8</ecNumber>
    </recommendedName>
</protein>
<dbReference type="EC" id="5.2.1.8" evidence="2 5"/>
<evidence type="ECO:0000256" key="5">
    <source>
        <dbReference type="PROSITE-ProRule" id="PRU00277"/>
    </source>
</evidence>
<evidence type="ECO:0000313" key="9">
    <source>
        <dbReference type="Proteomes" id="UP001530293"/>
    </source>
</evidence>
<evidence type="ECO:0000313" key="8">
    <source>
        <dbReference type="EMBL" id="KAL3768004.1"/>
    </source>
</evidence>
<dbReference type="Gene3D" id="3.10.50.40">
    <property type="match status" value="1"/>
</dbReference>
<dbReference type="PROSITE" id="PS50059">
    <property type="entry name" value="FKBP_PPIASE"/>
    <property type="match status" value="1"/>
</dbReference>
<accession>A0ABD3MVM1</accession>
<sequence length="312" mass="32623">MMGRKQHTAAALALIAVASSMRSAVAFSASQLRLSPTSYAYRASTSIFAESTSSSSPSDKLYATKTIEEGSHDELMYTLGVNLARQLGDVRPLVETSEELTHLARGLLDAIVGKLDDAQQRDLLARRGEDLNNIILERANAIRQKIEAAGRAMLNDMADNPETVTLECGVVLHPLEAGPDGFGKGVKPTAASTVKVHYHGTLPDGTVFDSSLGGDPVSFPLKGVIAGWREGLQRMCEGETAMLGIPPEMAYGEAGTPDGRIPGGAALFFKIQLIEVLSAGVGGGPKLVGADGKVLTKDRGGGALLGADGKPL</sequence>
<dbReference type="Proteomes" id="UP001530293">
    <property type="component" value="Unassembled WGS sequence"/>
</dbReference>
<dbReference type="InterPro" id="IPR044609">
    <property type="entry name" value="FKBP2/11"/>
</dbReference>
<dbReference type="PANTHER" id="PTHR45779:SF5">
    <property type="entry name" value="PEPTIDYLPROLYL ISOMERASE"/>
    <property type="match status" value="1"/>
</dbReference>
<comment type="caution">
    <text evidence="8">The sequence shown here is derived from an EMBL/GenBank/DDBJ whole genome shotgun (WGS) entry which is preliminary data.</text>
</comment>
<proteinExistence type="predicted"/>
<feature type="signal peptide" evidence="6">
    <location>
        <begin position="1"/>
        <end position="26"/>
    </location>
</feature>
<evidence type="ECO:0000259" key="7">
    <source>
        <dbReference type="PROSITE" id="PS50059"/>
    </source>
</evidence>
<dbReference type="Pfam" id="PF00254">
    <property type="entry name" value="FKBP_C"/>
    <property type="match status" value="1"/>
</dbReference>
<evidence type="ECO:0000256" key="3">
    <source>
        <dbReference type="ARBA" id="ARBA00023110"/>
    </source>
</evidence>
<evidence type="ECO:0000256" key="4">
    <source>
        <dbReference type="ARBA" id="ARBA00023235"/>
    </source>
</evidence>
<name>A0ABD3MVM1_9STRA</name>
<dbReference type="AlphaFoldDB" id="A0ABD3MVM1"/>
<feature type="chain" id="PRO_5044778335" description="peptidylprolyl isomerase" evidence="6">
    <location>
        <begin position="27"/>
        <end position="312"/>
    </location>
</feature>
<dbReference type="GO" id="GO:0003755">
    <property type="term" value="F:peptidyl-prolyl cis-trans isomerase activity"/>
    <property type="evidence" value="ECO:0007669"/>
    <property type="project" value="UniProtKB-KW"/>
</dbReference>
<feature type="domain" description="PPIase FKBP-type" evidence="7">
    <location>
        <begin position="191"/>
        <end position="277"/>
    </location>
</feature>
<dbReference type="InterPro" id="IPR001179">
    <property type="entry name" value="PPIase_FKBP_dom"/>
</dbReference>
<comment type="catalytic activity">
    <reaction evidence="1 5">
        <text>[protein]-peptidylproline (omega=180) = [protein]-peptidylproline (omega=0)</text>
        <dbReference type="Rhea" id="RHEA:16237"/>
        <dbReference type="Rhea" id="RHEA-COMP:10747"/>
        <dbReference type="Rhea" id="RHEA-COMP:10748"/>
        <dbReference type="ChEBI" id="CHEBI:83833"/>
        <dbReference type="ChEBI" id="CHEBI:83834"/>
        <dbReference type="EC" id="5.2.1.8"/>
    </reaction>
</comment>
<evidence type="ECO:0000256" key="1">
    <source>
        <dbReference type="ARBA" id="ARBA00000971"/>
    </source>
</evidence>
<dbReference type="EMBL" id="JALLBG020000070">
    <property type="protein sequence ID" value="KAL3768004.1"/>
    <property type="molecule type" value="Genomic_DNA"/>
</dbReference>
<keyword evidence="9" id="KW-1185">Reference proteome</keyword>
<dbReference type="SUPFAM" id="SSF54534">
    <property type="entry name" value="FKBP-like"/>
    <property type="match status" value="1"/>
</dbReference>
<evidence type="ECO:0000256" key="6">
    <source>
        <dbReference type="SAM" id="SignalP"/>
    </source>
</evidence>
<keyword evidence="6" id="KW-0732">Signal</keyword>
<dbReference type="InterPro" id="IPR046357">
    <property type="entry name" value="PPIase_dom_sf"/>
</dbReference>
<gene>
    <name evidence="8" type="ORF">ACHAWU_005462</name>
</gene>